<evidence type="ECO:0000313" key="1">
    <source>
        <dbReference type="EMBL" id="GLY91620.1"/>
    </source>
</evidence>
<sequence length="44" mass="4869">MANAHPKPRLRASARRALITAAAANRRYKAGRPNAFHLYDPAKP</sequence>
<evidence type="ECO:0000313" key="2">
    <source>
        <dbReference type="Proteomes" id="UP001165074"/>
    </source>
</evidence>
<dbReference type="AlphaFoldDB" id="A0A9W6SB48"/>
<reference evidence="1" key="1">
    <citation type="submission" date="2023-03" db="EMBL/GenBank/DDBJ databases">
        <title>Actinoallomurus iriomotensis NBRC 103684.</title>
        <authorList>
            <person name="Ichikawa N."/>
            <person name="Sato H."/>
            <person name="Tonouchi N."/>
        </authorList>
    </citation>
    <scope>NUCLEOTIDE SEQUENCE</scope>
    <source>
        <strain evidence="1">NBRC 103684</strain>
    </source>
</reference>
<organism evidence="1 2">
    <name type="scientific">Actinoallomurus iriomotensis</name>
    <dbReference type="NCBI Taxonomy" id="478107"/>
    <lineage>
        <taxon>Bacteria</taxon>
        <taxon>Bacillati</taxon>
        <taxon>Actinomycetota</taxon>
        <taxon>Actinomycetes</taxon>
        <taxon>Streptosporangiales</taxon>
        <taxon>Thermomonosporaceae</taxon>
        <taxon>Actinoallomurus</taxon>
    </lineage>
</organism>
<comment type="caution">
    <text evidence="1">The sequence shown here is derived from an EMBL/GenBank/DDBJ whole genome shotgun (WGS) entry which is preliminary data.</text>
</comment>
<gene>
    <name evidence="1" type="ORF">Airi02_095480</name>
</gene>
<dbReference type="EMBL" id="BSTK01000021">
    <property type="protein sequence ID" value="GLY91620.1"/>
    <property type="molecule type" value="Genomic_DNA"/>
</dbReference>
<proteinExistence type="predicted"/>
<dbReference type="Proteomes" id="UP001165074">
    <property type="component" value="Unassembled WGS sequence"/>
</dbReference>
<name>A0A9W6SB48_9ACTN</name>
<accession>A0A9W6SB48</accession>
<keyword evidence="2" id="KW-1185">Reference proteome</keyword>
<protein>
    <submittedName>
        <fullName evidence="1">Uncharacterized protein</fullName>
    </submittedName>
</protein>